<keyword evidence="3" id="KW-0805">Transcription regulation</keyword>
<keyword evidence="4" id="KW-0238">DNA-binding</keyword>
<keyword evidence="2" id="KW-0862">Zinc</keyword>
<evidence type="ECO:0000256" key="3">
    <source>
        <dbReference type="ARBA" id="ARBA00023015"/>
    </source>
</evidence>
<evidence type="ECO:0000256" key="2">
    <source>
        <dbReference type="ARBA" id="ARBA00022833"/>
    </source>
</evidence>
<accession>A0ABY6U6V3</accession>
<dbReference type="InterPro" id="IPR052360">
    <property type="entry name" value="Transcr_Regulatory_Proteins"/>
</dbReference>
<dbReference type="Gene3D" id="3.30.1330.40">
    <property type="entry name" value="RutC-like"/>
    <property type="match status" value="1"/>
</dbReference>
<evidence type="ECO:0000256" key="6">
    <source>
        <dbReference type="ARBA" id="ARBA00023242"/>
    </source>
</evidence>
<reference evidence="7 8" key="1">
    <citation type="submission" date="2019-06" db="EMBL/GenBank/DDBJ databases">
        <authorList>
            <person name="Broberg M."/>
        </authorList>
    </citation>
    <scope>NUCLEOTIDE SEQUENCE [LARGE SCALE GENOMIC DNA]</scope>
</reference>
<dbReference type="Proteomes" id="UP000766486">
    <property type="component" value="Unassembled WGS sequence"/>
</dbReference>
<evidence type="ECO:0000256" key="5">
    <source>
        <dbReference type="ARBA" id="ARBA00023163"/>
    </source>
</evidence>
<comment type="caution">
    <text evidence="7">The sequence shown here is derived from an EMBL/GenBank/DDBJ whole genome shotgun (WGS) entry which is preliminary data.</text>
</comment>
<dbReference type="SUPFAM" id="SSF55298">
    <property type="entry name" value="YjgF-like"/>
    <property type="match status" value="1"/>
</dbReference>
<sequence length="444" mass="51104">MAVWTRDYLAPIFHRLTALPEFFGDDPAARQDLGPLTPVPECLGSIYEVNRAIEDLVARTMQLTCRGDKYRHGQLLGQAISPELFITQASLTQVVEQFRLDLARFRRQFLERQNAYSAESEAWYACCELRTEFCRIWAAVSLKLDETSWDQYIGRFRSMVSLAKHLAQAMNQRHERVPGPELRFEIGYLAIAHIVVMRCRDLSTRLEALRLVKTYGAARESFWESDKMYQFGRRVIEVEHDLKLDEADQPLGSVSWASLPPEERRVIDSYFDKDRIIHAQVAGASVTGRPLSLIMRDDNRTVYLRDEFIFLDAYFIYPDHGEWARDTFSYSQAVRVGDRIECSGQGGWDPKLRGVTIPDDIDDEISQAFENVDLALRSAGGTGWSQVFRVNSYHANLTPEILSKMGEQFRKWMPEHKPIWVALPVERLGVPEMRIEIQVVAYSP</sequence>
<proteinExistence type="predicted"/>
<keyword evidence="6" id="KW-0539">Nucleus</keyword>
<dbReference type="CDD" id="cd06152">
    <property type="entry name" value="YjgF_YER057c_UK114_like_4"/>
    <property type="match status" value="1"/>
</dbReference>
<dbReference type="EMBL" id="CABFNS010000739">
    <property type="protein sequence ID" value="VUC25774.1"/>
    <property type="molecule type" value="Genomic_DNA"/>
</dbReference>
<evidence type="ECO:0000313" key="7">
    <source>
        <dbReference type="EMBL" id="VUC25774.1"/>
    </source>
</evidence>
<evidence type="ECO:0000313" key="8">
    <source>
        <dbReference type="Proteomes" id="UP000766486"/>
    </source>
</evidence>
<keyword evidence="8" id="KW-1185">Reference proteome</keyword>
<protein>
    <submittedName>
        <fullName evidence="7">Uncharacterized protein</fullName>
    </submittedName>
</protein>
<dbReference type="InterPro" id="IPR035959">
    <property type="entry name" value="RutC-like_sf"/>
</dbReference>
<evidence type="ECO:0000256" key="4">
    <source>
        <dbReference type="ARBA" id="ARBA00023125"/>
    </source>
</evidence>
<keyword evidence="5" id="KW-0804">Transcription</keyword>
<dbReference type="Pfam" id="PF01042">
    <property type="entry name" value="Ribonuc_L-PSP"/>
    <property type="match status" value="1"/>
</dbReference>
<keyword evidence="1" id="KW-0479">Metal-binding</keyword>
<evidence type="ECO:0000256" key="1">
    <source>
        <dbReference type="ARBA" id="ARBA00022723"/>
    </source>
</evidence>
<gene>
    <name evidence="7" type="ORF">CLO192961_LOCUS174764</name>
</gene>
<dbReference type="PANTHER" id="PTHR36206:SF12">
    <property type="entry name" value="ASPERCRYPTIN BIOSYNTHESIS CLUSTER-SPECIFIC TRANSCRIPTION REGULATOR ATNN-RELATED"/>
    <property type="match status" value="1"/>
</dbReference>
<organism evidence="7 8">
    <name type="scientific">Bionectria ochroleuca</name>
    <name type="common">Gliocladium roseum</name>
    <dbReference type="NCBI Taxonomy" id="29856"/>
    <lineage>
        <taxon>Eukaryota</taxon>
        <taxon>Fungi</taxon>
        <taxon>Dikarya</taxon>
        <taxon>Ascomycota</taxon>
        <taxon>Pezizomycotina</taxon>
        <taxon>Sordariomycetes</taxon>
        <taxon>Hypocreomycetidae</taxon>
        <taxon>Hypocreales</taxon>
        <taxon>Bionectriaceae</taxon>
        <taxon>Clonostachys</taxon>
    </lineage>
</organism>
<dbReference type="InterPro" id="IPR006175">
    <property type="entry name" value="YjgF/YER057c/UK114"/>
</dbReference>
<name>A0ABY6U6V3_BIOOC</name>
<dbReference type="PANTHER" id="PTHR36206">
    <property type="entry name" value="ASPERCRYPTIN BIOSYNTHESIS CLUSTER-SPECIFIC TRANSCRIPTION REGULATOR ATNN-RELATED"/>
    <property type="match status" value="1"/>
</dbReference>